<evidence type="ECO:0000313" key="3">
    <source>
        <dbReference type="Proteomes" id="UP001150266"/>
    </source>
</evidence>
<feature type="compositionally biased region" description="Low complexity" evidence="1">
    <location>
        <begin position="526"/>
        <end position="538"/>
    </location>
</feature>
<sequence>MPSKPLCMNGEKPGCTWTSTLHRLFSPYLSPTGTASYLRNSCDTLNKPTKAYLLPSGVLWRSFLAKCVYRDLLPLEAQEPIPNPQKFNLKNRRRRRFARMNEYGLGAVIFYEIPFNSFGEVKEDSSFTRIERWTLKGVFGDGEPTSGTGMGVEELLEGIDARIVYIPLYACTSFVTGQIMNSFFRRLNSNERSMNPVCIPGGFGFGVDSEGFNLFDNGLGLSGSTASNPWFCLDVNAEQSVPIFRPTPTEELAKRSRSGIKSGIETVNANDHYLSSVKTQYELQDPQMTPQTKLVPDNEEYESIGHPSDEQWELDWLDAELCCGSYRLVPGAHNQPVSKDSKTNTHQQDEYEDQDDEESFVTAMESFISDDRLRTLVPEKDNQSQDSHMYSSNSVAVSPRLIDANPTPTIISPPNAGLPIHIPQTFALSSITNLTSADSIATVSTLPAENPRSEAKPCSSFNVGDNSIRPDARSTSESINVPSSSPLSSSDLGFPSCSVISQLAIPSLFPFLPNKFTSSGLSRHPSLVSSDSSNSSQSVRTPFSVSSYSLPSQDRRLKRSLSLSLPVANKADGKDRKISRRSEGI</sequence>
<feature type="compositionally biased region" description="Polar residues" evidence="1">
    <location>
        <begin position="539"/>
        <end position="552"/>
    </location>
</feature>
<dbReference type="OrthoDB" id="3227568at2759"/>
<proteinExistence type="predicted"/>
<gene>
    <name evidence="2" type="ORF">J3R30DRAFT_3743734</name>
</gene>
<dbReference type="AlphaFoldDB" id="A0A9W8ZTP1"/>
<name>A0A9W8ZTP1_9AGAR</name>
<comment type="caution">
    <text evidence="2">The sequence shown here is derived from an EMBL/GenBank/DDBJ whole genome shotgun (WGS) entry which is preliminary data.</text>
</comment>
<feature type="region of interest" description="Disordered" evidence="1">
    <location>
        <begin position="445"/>
        <end position="491"/>
    </location>
</feature>
<dbReference type="EMBL" id="JAOTPV010000077">
    <property type="protein sequence ID" value="KAJ4465453.1"/>
    <property type="molecule type" value="Genomic_DNA"/>
</dbReference>
<feature type="compositionally biased region" description="Basic and acidic residues" evidence="1">
    <location>
        <begin position="339"/>
        <end position="349"/>
    </location>
</feature>
<protein>
    <submittedName>
        <fullName evidence="2">Uncharacterized protein</fullName>
    </submittedName>
</protein>
<feature type="region of interest" description="Disordered" evidence="1">
    <location>
        <begin position="332"/>
        <end position="357"/>
    </location>
</feature>
<feature type="region of interest" description="Disordered" evidence="1">
    <location>
        <begin position="522"/>
        <end position="585"/>
    </location>
</feature>
<evidence type="ECO:0000256" key="1">
    <source>
        <dbReference type="SAM" id="MobiDB-lite"/>
    </source>
</evidence>
<accession>A0A9W8ZTP1</accession>
<reference evidence="2" key="1">
    <citation type="submission" date="2022-08" db="EMBL/GenBank/DDBJ databases">
        <title>A Global Phylogenomic Analysis of the Shiitake Genus Lentinula.</title>
        <authorList>
            <consortium name="DOE Joint Genome Institute"/>
            <person name="Sierra-Patev S."/>
            <person name="Min B."/>
            <person name="Naranjo-Ortiz M."/>
            <person name="Looney B."/>
            <person name="Konkel Z."/>
            <person name="Slot J.C."/>
            <person name="Sakamoto Y."/>
            <person name="Steenwyk J.L."/>
            <person name="Rokas A."/>
            <person name="Carro J."/>
            <person name="Camarero S."/>
            <person name="Ferreira P."/>
            <person name="Molpeceres G."/>
            <person name="Ruiz-Duenas F.J."/>
            <person name="Serrano A."/>
            <person name="Henrissat B."/>
            <person name="Drula E."/>
            <person name="Hughes K.W."/>
            <person name="Mata J.L."/>
            <person name="Ishikawa N.K."/>
            <person name="Vargas-Isla R."/>
            <person name="Ushijima S."/>
            <person name="Smith C.A."/>
            <person name="Ahrendt S."/>
            <person name="Andreopoulos W."/>
            <person name="He G."/>
            <person name="Labutti K."/>
            <person name="Lipzen A."/>
            <person name="Ng V."/>
            <person name="Riley R."/>
            <person name="Sandor L."/>
            <person name="Barry K."/>
            <person name="Martinez A.T."/>
            <person name="Xiao Y."/>
            <person name="Gibbons J.G."/>
            <person name="Terashima K."/>
            <person name="Grigoriev I.V."/>
            <person name="Hibbett D.S."/>
        </authorList>
    </citation>
    <scope>NUCLEOTIDE SEQUENCE</scope>
    <source>
        <strain evidence="2">JLM2183</strain>
    </source>
</reference>
<dbReference type="Proteomes" id="UP001150266">
    <property type="component" value="Unassembled WGS sequence"/>
</dbReference>
<feature type="compositionally biased region" description="Low complexity" evidence="1">
    <location>
        <begin position="475"/>
        <end position="491"/>
    </location>
</feature>
<keyword evidence="3" id="KW-1185">Reference proteome</keyword>
<organism evidence="2 3">
    <name type="scientific">Lentinula aciculospora</name>
    <dbReference type="NCBI Taxonomy" id="153920"/>
    <lineage>
        <taxon>Eukaryota</taxon>
        <taxon>Fungi</taxon>
        <taxon>Dikarya</taxon>
        <taxon>Basidiomycota</taxon>
        <taxon>Agaricomycotina</taxon>
        <taxon>Agaricomycetes</taxon>
        <taxon>Agaricomycetidae</taxon>
        <taxon>Agaricales</taxon>
        <taxon>Marasmiineae</taxon>
        <taxon>Omphalotaceae</taxon>
        <taxon>Lentinula</taxon>
    </lineage>
</organism>
<feature type="compositionally biased region" description="Basic and acidic residues" evidence="1">
    <location>
        <begin position="571"/>
        <end position="585"/>
    </location>
</feature>
<evidence type="ECO:0000313" key="2">
    <source>
        <dbReference type="EMBL" id="KAJ4465453.1"/>
    </source>
</evidence>